<dbReference type="InterPro" id="IPR017853">
    <property type="entry name" value="GH"/>
</dbReference>
<name>A0A512JKU3_9HYPH</name>
<dbReference type="SUPFAM" id="SSF51445">
    <property type="entry name" value="(Trans)glycosidases"/>
    <property type="match status" value="1"/>
</dbReference>
<evidence type="ECO:0000259" key="4">
    <source>
        <dbReference type="PROSITE" id="PS51764"/>
    </source>
</evidence>
<feature type="domain" description="GH26" evidence="4">
    <location>
        <begin position="6"/>
        <end position="299"/>
    </location>
</feature>
<keyword evidence="2 3" id="KW-0326">Glycosidase</keyword>
<evidence type="ECO:0000256" key="3">
    <source>
        <dbReference type="PROSITE-ProRule" id="PRU01100"/>
    </source>
</evidence>
<proteinExistence type="inferred from homology"/>
<dbReference type="Gene3D" id="3.20.20.80">
    <property type="entry name" value="Glycosidases"/>
    <property type="match status" value="1"/>
</dbReference>
<dbReference type="GO" id="GO:0004553">
    <property type="term" value="F:hydrolase activity, hydrolyzing O-glycosyl compounds"/>
    <property type="evidence" value="ECO:0007669"/>
    <property type="project" value="InterPro"/>
</dbReference>
<sequence>MGSVLASGPSLARPLSPAMPAKCAGAFVDWGTGGRETNLRLWEASLRQPASSVPAIDFYGQATWDDFRQFAWLPAFWAKANPRRKLVWSIPLTVAGTDLIAVGEGLHDEPFRVAVQAIAESQPEAAIRIGWEMNVAGSLWLAANRERDYIRAYRHVVQLFRQASSRFRFDWCPGWGAQAMPADQAYPGDDVVDVVGLDIYDFGSEREAEARWKAEDLEGPFGLTWHQAFARRHRKLMSYPEWGVGQSGDNPVFVQRMADWLLQHSDEIAYALYFNVDGAWPTRIDNGRFPRSADTLRERFSGRG</sequence>
<gene>
    <name evidence="5" type="ORF">MGN01_24160</name>
</gene>
<protein>
    <recommendedName>
        <fullName evidence="4">GH26 domain-containing protein</fullName>
    </recommendedName>
</protein>
<evidence type="ECO:0000256" key="1">
    <source>
        <dbReference type="ARBA" id="ARBA00022801"/>
    </source>
</evidence>
<evidence type="ECO:0000256" key="2">
    <source>
        <dbReference type="ARBA" id="ARBA00023295"/>
    </source>
</evidence>
<keyword evidence="1 3" id="KW-0378">Hydrolase</keyword>
<keyword evidence="6" id="KW-1185">Reference proteome</keyword>
<dbReference type="Proteomes" id="UP000321750">
    <property type="component" value="Unassembled WGS sequence"/>
</dbReference>
<comment type="similarity">
    <text evidence="3">Belongs to the glycosyl hydrolase 26 family.</text>
</comment>
<feature type="active site" description="Proton donor" evidence="3">
    <location>
        <position position="132"/>
    </location>
</feature>
<evidence type="ECO:0000313" key="6">
    <source>
        <dbReference type="Proteomes" id="UP000321750"/>
    </source>
</evidence>
<accession>A0A512JKU3</accession>
<organism evidence="5 6">
    <name type="scientific">Methylobacterium gnaphalii</name>
    <dbReference type="NCBI Taxonomy" id="1010610"/>
    <lineage>
        <taxon>Bacteria</taxon>
        <taxon>Pseudomonadati</taxon>
        <taxon>Pseudomonadota</taxon>
        <taxon>Alphaproteobacteria</taxon>
        <taxon>Hyphomicrobiales</taxon>
        <taxon>Methylobacteriaceae</taxon>
        <taxon>Methylobacterium</taxon>
    </lineage>
</organism>
<dbReference type="InterPro" id="IPR022790">
    <property type="entry name" value="GH26_dom"/>
</dbReference>
<evidence type="ECO:0000313" key="5">
    <source>
        <dbReference type="EMBL" id="GEP10571.1"/>
    </source>
</evidence>
<dbReference type="AlphaFoldDB" id="A0A512JKU3"/>
<reference evidence="5 6" key="1">
    <citation type="submission" date="2019-07" db="EMBL/GenBank/DDBJ databases">
        <title>Whole genome shotgun sequence of Methylobacterium gnaphalii NBRC 107716.</title>
        <authorList>
            <person name="Hosoyama A."/>
            <person name="Uohara A."/>
            <person name="Ohji S."/>
            <person name="Ichikawa N."/>
        </authorList>
    </citation>
    <scope>NUCLEOTIDE SEQUENCE [LARGE SCALE GENOMIC DNA]</scope>
    <source>
        <strain evidence="5 6">NBRC 107716</strain>
    </source>
</reference>
<dbReference type="PROSITE" id="PS51764">
    <property type="entry name" value="GH26"/>
    <property type="match status" value="1"/>
</dbReference>
<dbReference type="EMBL" id="BJZV01000012">
    <property type="protein sequence ID" value="GEP10571.1"/>
    <property type="molecule type" value="Genomic_DNA"/>
</dbReference>
<comment type="caution">
    <text evidence="5">The sequence shown here is derived from an EMBL/GenBank/DDBJ whole genome shotgun (WGS) entry which is preliminary data.</text>
</comment>
<feature type="active site" description="Nucleophile" evidence="3">
    <location>
        <position position="241"/>
    </location>
</feature>